<keyword evidence="2" id="KW-0472">Membrane</keyword>
<keyword evidence="2" id="KW-0812">Transmembrane</keyword>
<feature type="region of interest" description="Disordered" evidence="1">
    <location>
        <begin position="1"/>
        <end position="24"/>
    </location>
</feature>
<accession>A0A6P4FFA3</accession>
<feature type="compositionally biased region" description="Polar residues" evidence="1">
    <location>
        <begin position="204"/>
        <end position="215"/>
    </location>
</feature>
<dbReference type="EnsemblMetazoa" id="XM_017130549.2">
    <property type="protein sequence ID" value="XP_016986038.1"/>
    <property type="gene ID" value="LOC108049393"/>
</dbReference>
<evidence type="ECO:0000313" key="4">
    <source>
        <dbReference type="Proteomes" id="UP001652680"/>
    </source>
</evidence>
<feature type="region of interest" description="Disordered" evidence="1">
    <location>
        <begin position="579"/>
        <end position="669"/>
    </location>
</feature>
<reference evidence="4" key="1">
    <citation type="journal article" date="2021" name="Elife">
        <title>Highly contiguous assemblies of 101 drosophilid genomes.</title>
        <authorList>
            <person name="Kim B.Y."/>
            <person name="Wang J.R."/>
            <person name="Miller D.E."/>
            <person name="Barmina O."/>
            <person name="Delaney E."/>
            <person name="Thompson A."/>
            <person name="Comeault A.A."/>
            <person name="Peede D."/>
            <person name="D'Agostino E.R."/>
            <person name="Pelaez J."/>
            <person name="Aguilar J.M."/>
            <person name="Haji D."/>
            <person name="Matsunaga T."/>
            <person name="Armstrong E.E."/>
            <person name="Zych M."/>
            <person name="Ogawa Y."/>
            <person name="Stamenkovic-Radak M."/>
            <person name="Jelic M."/>
            <person name="Veselinovic M.S."/>
            <person name="Tanaskovic M."/>
            <person name="Eric P."/>
            <person name="Gao J.J."/>
            <person name="Katoh T.K."/>
            <person name="Toda M.J."/>
            <person name="Watabe H."/>
            <person name="Watada M."/>
            <person name="Davis J.S."/>
            <person name="Moyle L.C."/>
            <person name="Manoli G."/>
            <person name="Bertolini E."/>
            <person name="Kostal V."/>
            <person name="Hawley R.S."/>
            <person name="Takahashi A."/>
            <person name="Jones C.D."/>
            <person name="Price D.K."/>
            <person name="Whiteman N."/>
            <person name="Kopp A."/>
            <person name="Matute D.R."/>
            <person name="Petrov D.A."/>
        </authorList>
    </citation>
    <scope>NUCLEOTIDE SEQUENCE [LARGE SCALE GENOMIC DNA]</scope>
</reference>
<dbReference type="AlphaFoldDB" id="A0A6P4FFA3"/>
<feature type="compositionally biased region" description="Polar residues" evidence="1">
    <location>
        <begin position="579"/>
        <end position="602"/>
    </location>
</feature>
<keyword evidence="2" id="KW-1133">Transmembrane helix</keyword>
<evidence type="ECO:0000313" key="5">
    <source>
        <dbReference type="RefSeq" id="XP_016986038.1"/>
    </source>
</evidence>
<proteinExistence type="predicted"/>
<feature type="compositionally biased region" description="Low complexity" evidence="1">
    <location>
        <begin position="626"/>
        <end position="659"/>
    </location>
</feature>
<feature type="region of interest" description="Disordered" evidence="1">
    <location>
        <begin position="388"/>
        <end position="410"/>
    </location>
</feature>
<dbReference type="GeneID" id="108049393"/>
<feature type="compositionally biased region" description="Acidic residues" evidence="1">
    <location>
        <begin position="81"/>
        <end position="92"/>
    </location>
</feature>
<sequence length="748" mass="84705">MFMQSAVSQRHRDTRTRLDPGSTKGRRWTMGLILGYTIMSLMVVKVASAAALYQQQHLQQQHLQSPNDIESSADEPSTTEPEPEPSDGDSDSDIDKMRAKLQQLQHEQQQQYMRQQQHQLQLHLQQMQATQGAAGETAYLLERADSNIAPIYGTWRTKAQRQQHATSSHEPDDAHVYERLPKRSATMTPLRGLLRDQMPRPPRLTTQDMQLSLGSPTPPPAPTKALLRRQYSETPGSRAQRNQEDFKPKPFHFPYDGPLPEQFTKGATEGRPELNNIQDILQHLHIGGLAPSKLPPMVMMPTGLHIAGSFKNLKSSGIGNFFRGKRNKKQMQFSIPMPMFPMAMPMPMQWYAPGVGMMPHQRVAIDQLYPYKPRSPQDVNLLAMQSLGNGKPLSKKKKKKQQQQQQQQLLEHGSQQHFVADPFVQHFPPSVLSLNATRQPQLKRVPFKVNLDIYPVLPPSRPASVMRHPFQQEYALPSPAALTGTTAAAFHMGHGLYQTPFKFPTQQPVVFPDQATRYSQQQALYQAQAHKFPPPKSVHADEAIYGQSLGQSQGQGPVESQTNPIMLHLNVFPKQKPTATIRSSTNPFYNHNMQRNTINSNDLPPPNPPSPIEPRQAGNGNVTHLQQQQQQQPQQQHHPLFNQTQQQHQTSQQQHLQTQAGNRSSTISRSDHQPLIDFEHPIVAAELPDPVSLANFRQDHRYRKTPVDEHFRYQKSANIEQLAAEAQTASLFRFPVEDLIQFQVDDAL</sequence>
<name>A0A6P4FFA3_DRORH</name>
<evidence type="ECO:0000256" key="1">
    <source>
        <dbReference type="SAM" id="MobiDB-lite"/>
    </source>
</evidence>
<feature type="compositionally biased region" description="Pro residues" evidence="1">
    <location>
        <begin position="603"/>
        <end position="612"/>
    </location>
</feature>
<protein>
    <submittedName>
        <fullName evidence="5">Uncharacterized protein LOC108049393</fullName>
    </submittedName>
</protein>
<dbReference type="OMA" id="ATMTPLR"/>
<evidence type="ECO:0000313" key="3">
    <source>
        <dbReference type="EnsemblMetazoa" id="XP_016986038.1"/>
    </source>
</evidence>
<feature type="region of interest" description="Disordered" evidence="1">
    <location>
        <begin position="61"/>
        <end position="93"/>
    </location>
</feature>
<dbReference type="Proteomes" id="UP001652680">
    <property type="component" value="Unassembled WGS sequence"/>
</dbReference>
<dbReference type="RefSeq" id="XP_016986038.1">
    <property type="nucleotide sequence ID" value="XM_017130549.1"/>
</dbReference>
<evidence type="ECO:0000256" key="2">
    <source>
        <dbReference type="SAM" id="Phobius"/>
    </source>
</evidence>
<gene>
    <name evidence="5" type="primary">LOC108049393</name>
    <name evidence="3" type="synonym">108049393</name>
</gene>
<keyword evidence="4" id="KW-1185">Reference proteome</keyword>
<dbReference type="OrthoDB" id="45313at2759"/>
<reference evidence="5" key="2">
    <citation type="submission" date="2025-04" db="UniProtKB">
        <authorList>
            <consortium name="RefSeq"/>
        </authorList>
    </citation>
    <scope>IDENTIFICATION</scope>
</reference>
<organism evidence="5">
    <name type="scientific">Drosophila rhopaloa</name>
    <name type="common">Fruit fly</name>
    <dbReference type="NCBI Taxonomy" id="1041015"/>
    <lineage>
        <taxon>Eukaryota</taxon>
        <taxon>Metazoa</taxon>
        <taxon>Ecdysozoa</taxon>
        <taxon>Arthropoda</taxon>
        <taxon>Hexapoda</taxon>
        <taxon>Insecta</taxon>
        <taxon>Pterygota</taxon>
        <taxon>Neoptera</taxon>
        <taxon>Endopterygota</taxon>
        <taxon>Diptera</taxon>
        <taxon>Brachycera</taxon>
        <taxon>Muscomorpha</taxon>
        <taxon>Ephydroidea</taxon>
        <taxon>Drosophilidae</taxon>
        <taxon>Drosophila</taxon>
        <taxon>Sophophora</taxon>
    </lineage>
</organism>
<feature type="transmembrane region" description="Helical" evidence="2">
    <location>
        <begin position="32"/>
        <end position="53"/>
    </location>
</feature>
<reference evidence="3" key="3">
    <citation type="submission" date="2025-05" db="UniProtKB">
        <authorList>
            <consortium name="EnsemblMetazoa"/>
        </authorList>
    </citation>
    <scope>IDENTIFICATION</scope>
</reference>
<feature type="region of interest" description="Disordered" evidence="1">
    <location>
        <begin position="194"/>
        <end position="250"/>
    </location>
</feature>